<evidence type="ECO:0000256" key="4">
    <source>
        <dbReference type="ARBA" id="ARBA00022692"/>
    </source>
</evidence>
<dbReference type="SMART" id="SM00304">
    <property type="entry name" value="HAMP"/>
    <property type="match status" value="1"/>
</dbReference>
<dbReference type="SUPFAM" id="SSF103190">
    <property type="entry name" value="Sensory domain-like"/>
    <property type="match status" value="1"/>
</dbReference>
<evidence type="ECO:0000256" key="10">
    <source>
        <dbReference type="SAM" id="Phobius"/>
    </source>
</evidence>
<dbReference type="RefSeq" id="WP_219780269.1">
    <property type="nucleotide sequence ID" value="NZ_JAHXPT010000009.1"/>
</dbReference>
<evidence type="ECO:0000256" key="6">
    <source>
        <dbReference type="ARBA" id="ARBA00023136"/>
    </source>
</evidence>
<evidence type="ECO:0000256" key="9">
    <source>
        <dbReference type="PROSITE-ProRule" id="PRU00284"/>
    </source>
</evidence>
<sequence>MKTDKKGNIKLNFKSIKDKLVAIMIGIAAIPILVLGIASLTEFTISSDKEFKKSGTSLGQSVKENVNSKFNTVEQAMNYIINNNKFDESEESNKKINQDFELFKEGNKDIVTAYYYSENSKKFLMYPYEEMPQADYTTREWYVKAKEANGEFAITDVYQDITSKEYVVTISKNVIKDNKLVGVLCADVNLTSIAKSISNIKYGEKGILEIVDKKGTTIAHTNSEYIGNNNITKNSKWNNILNTNEDFIDMDIDKVEYKVNFTTLDKIGWKILLQIPQSELKATQKDYKVVLFATSIVLLVLVIIIGRIFSIRLAKNIVNLKKAIGKTATGDFSEKISIPTGDELEELAISFNDMQENVSKLIYDVDNSIKEVNSTSANLSSMSEEVSSAISQVADTIGEISKGSMESAQNLEILSSNLEDVSTEINTINTESKNINNLAIDTNNLSKEGLEMIKTIMDKSSQTKESTIDVSNVVSTVAESVQSIAFMNEAIAKITEQTNLLALNAAIEAARAGEAGKGFAVVADEIRKLAEQTAQSAKEIDKTIKDVSTNVDRAVYQVEETSKAVKSQEESVLNAESIFNSILSSINDLTNKLERITIGVGEVTSKKDSIVNQVQNLSAIGEETAAGTEEVSASSEEVAASSDEFVGYANRLKGLSSHLNEEIKKFKLK</sequence>
<dbReference type="Gene3D" id="1.10.287.950">
    <property type="entry name" value="Methyl-accepting chemotaxis protein"/>
    <property type="match status" value="1"/>
</dbReference>
<dbReference type="PANTHER" id="PTHR32089">
    <property type="entry name" value="METHYL-ACCEPTING CHEMOTAXIS PROTEIN MCPB"/>
    <property type="match status" value="1"/>
</dbReference>
<dbReference type="Proteomes" id="UP001519921">
    <property type="component" value="Unassembled WGS sequence"/>
</dbReference>
<dbReference type="Pfam" id="PF02743">
    <property type="entry name" value="dCache_1"/>
    <property type="match status" value="1"/>
</dbReference>
<dbReference type="Pfam" id="PF00015">
    <property type="entry name" value="MCPsignal"/>
    <property type="match status" value="1"/>
</dbReference>
<dbReference type="PROSITE" id="PS50111">
    <property type="entry name" value="CHEMOTAXIS_TRANSDUC_2"/>
    <property type="match status" value="1"/>
</dbReference>
<dbReference type="Pfam" id="PF00672">
    <property type="entry name" value="HAMP"/>
    <property type="match status" value="1"/>
</dbReference>
<comment type="subcellular location">
    <subcellularLocation>
        <location evidence="1">Cell membrane</location>
        <topology evidence="1">Multi-pass membrane protein</topology>
    </subcellularLocation>
</comment>
<feature type="transmembrane region" description="Helical" evidence="10">
    <location>
        <begin position="20"/>
        <end position="40"/>
    </location>
</feature>
<evidence type="ECO:0000256" key="2">
    <source>
        <dbReference type="ARBA" id="ARBA00022475"/>
    </source>
</evidence>
<dbReference type="PANTHER" id="PTHR32089:SF112">
    <property type="entry name" value="LYSOZYME-LIKE PROTEIN-RELATED"/>
    <property type="match status" value="1"/>
</dbReference>
<comment type="caution">
    <text evidence="13">The sequence shown here is derived from an EMBL/GenBank/DDBJ whole genome shotgun (WGS) entry which is preliminary data.</text>
</comment>
<proteinExistence type="inferred from homology"/>
<evidence type="ECO:0000259" key="12">
    <source>
        <dbReference type="PROSITE" id="PS50885"/>
    </source>
</evidence>
<evidence type="ECO:0000256" key="8">
    <source>
        <dbReference type="ARBA" id="ARBA00029447"/>
    </source>
</evidence>
<dbReference type="InterPro" id="IPR003660">
    <property type="entry name" value="HAMP_dom"/>
</dbReference>
<evidence type="ECO:0000313" key="13">
    <source>
        <dbReference type="EMBL" id="MBW6410810.1"/>
    </source>
</evidence>
<dbReference type="EMBL" id="JAHXPT010000009">
    <property type="protein sequence ID" value="MBW6410810.1"/>
    <property type="molecule type" value="Genomic_DNA"/>
</dbReference>
<keyword evidence="3" id="KW-0145">Chemotaxis</keyword>
<keyword evidence="4 10" id="KW-0812">Transmembrane</keyword>
<keyword evidence="5 10" id="KW-1133">Transmembrane helix</keyword>
<keyword evidence="7 9" id="KW-0807">Transducer</keyword>
<dbReference type="Gene3D" id="1.10.8.500">
    <property type="entry name" value="HAMP domain in histidine kinase"/>
    <property type="match status" value="1"/>
</dbReference>
<dbReference type="InterPro" id="IPR033479">
    <property type="entry name" value="dCache_1"/>
</dbReference>
<feature type="domain" description="HAMP" evidence="12">
    <location>
        <begin position="311"/>
        <end position="363"/>
    </location>
</feature>
<dbReference type="CDD" id="cd06225">
    <property type="entry name" value="HAMP"/>
    <property type="match status" value="1"/>
</dbReference>
<protein>
    <submittedName>
        <fullName evidence="13">Methyl-accepting chemotaxis protein</fullName>
    </submittedName>
</protein>
<evidence type="ECO:0000259" key="11">
    <source>
        <dbReference type="PROSITE" id="PS50111"/>
    </source>
</evidence>
<evidence type="ECO:0000256" key="7">
    <source>
        <dbReference type="ARBA" id="ARBA00023224"/>
    </source>
</evidence>
<dbReference type="SMART" id="SM00283">
    <property type="entry name" value="MA"/>
    <property type="match status" value="1"/>
</dbReference>
<dbReference type="CDD" id="cd12912">
    <property type="entry name" value="PDC2_MCP_like"/>
    <property type="match status" value="1"/>
</dbReference>
<feature type="transmembrane region" description="Helical" evidence="10">
    <location>
        <begin position="289"/>
        <end position="309"/>
    </location>
</feature>
<evidence type="ECO:0000256" key="5">
    <source>
        <dbReference type="ARBA" id="ARBA00022989"/>
    </source>
</evidence>
<dbReference type="SUPFAM" id="SSF58104">
    <property type="entry name" value="Methyl-accepting chemotaxis protein (MCP) signaling domain"/>
    <property type="match status" value="1"/>
</dbReference>
<feature type="domain" description="Methyl-accepting transducer" evidence="11">
    <location>
        <begin position="382"/>
        <end position="639"/>
    </location>
</feature>
<keyword evidence="2" id="KW-1003">Cell membrane</keyword>
<dbReference type="CDD" id="cd12913">
    <property type="entry name" value="PDC1_MCP_like"/>
    <property type="match status" value="1"/>
</dbReference>
<keyword evidence="14" id="KW-1185">Reference proteome</keyword>
<name>A0ABS7AQ73_9CLOT</name>
<gene>
    <name evidence="13" type="ORF">KYD98_11965</name>
</gene>
<evidence type="ECO:0000313" key="14">
    <source>
        <dbReference type="Proteomes" id="UP001519921"/>
    </source>
</evidence>
<dbReference type="InterPro" id="IPR029151">
    <property type="entry name" value="Sensor-like_sf"/>
</dbReference>
<reference evidence="13 14" key="1">
    <citation type="submission" date="2021-07" db="EMBL/GenBank/DDBJ databases">
        <title>Clostridium weizhouense sp. nov., an anaerobic bacterium isolated from activated sludge of Petroleum wastewater.</title>
        <authorList>
            <person name="Li Q."/>
        </authorList>
    </citation>
    <scope>NUCLEOTIDE SEQUENCE [LARGE SCALE GENOMIC DNA]</scope>
    <source>
        <strain evidence="13 14">YB-6</strain>
    </source>
</reference>
<dbReference type="InterPro" id="IPR004089">
    <property type="entry name" value="MCPsignal_dom"/>
</dbReference>
<dbReference type="PROSITE" id="PS50885">
    <property type="entry name" value="HAMP"/>
    <property type="match status" value="1"/>
</dbReference>
<organism evidence="13 14">
    <name type="scientific">Clostridium weizhouense</name>
    <dbReference type="NCBI Taxonomy" id="2859781"/>
    <lineage>
        <taxon>Bacteria</taxon>
        <taxon>Bacillati</taxon>
        <taxon>Bacillota</taxon>
        <taxon>Clostridia</taxon>
        <taxon>Eubacteriales</taxon>
        <taxon>Clostridiaceae</taxon>
        <taxon>Clostridium</taxon>
    </lineage>
</organism>
<evidence type="ECO:0000256" key="1">
    <source>
        <dbReference type="ARBA" id="ARBA00004651"/>
    </source>
</evidence>
<keyword evidence="6 10" id="KW-0472">Membrane</keyword>
<dbReference type="Gene3D" id="3.30.450.20">
    <property type="entry name" value="PAS domain"/>
    <property type="match status" value="2"/>
</dbReference>
<evidence type="ECO:0000256" key="3">
    <source>
        <dbReference type="ARBA" id="ARBA00022500"/>
    </source>
</evidence>
<comment type="similarity">
    <text evidence="8">Belongs to the methyl-accepting chemotaxis (MCP) protein family.</text>
</comment>
<accession>A0ABS7AQ73</accession>